<dbReference type="Proteomes" id="UP000324091">
    <property type="component" value="Chromosome 1"/>
</dbReference>
<dbReference type="Pfam" id="PF09305">
    <property type="entry name" value="TACI-CRD2"/>
    <property type="match status" value="1"/>
</dbReference>
<dbReference type="AlphaFoldDB" id="A0A5C6PQ56"/>
<dbReference type="PANTHER" id="PTHR15511:SF2">
    <property type="entry name" value="TUMOR NECROSIS FACTOR RECEPTOR SUPERFAMILY MEMBER 13B"/>
    <property type="match status" value="1"/>
</dbReference>
<name>A0A5C6PQ56_9TELE</name>
<dbReference type="PROSITE" id="PS00652">
    <property type="entry name" value="TNFR_NGFR_1"/>
    <property type="match status" value="1"/>
</dbReference>
<evidence type="ECO:0000259" key="2">
    <source>
        <dbReference type="PROSITE" id="PS00652"/>
    </source>
</evidence>
<dbReference type="Gene3D" id="4.10.1290.10">
    <property type="entry name" value="Tumor necrosis factor receptor superfamily"/>
    <property type="match status" value="2"/>
</dbReference>
<evidence type="ECO:0000256" key="1">
    <source>
        <dbReference type="SAM" id="Phobius"/>
    </source>
</evidence>
<dbReference type="SUPFAM" id="SSF57586">
    <property type="entry name" value="TNF receptor-like"/>
    <property type="match status" value="2"/>
</dbReference>
<dbReference type="InterPro" id="IPR022317">
    <property type="entry name" value="TNFR_13B"/>
</dbReference>
<keyword evidence="1" id="KW-0812">Transmembrane</keyword>
<dbReference type="EMBL" id="RHFK02000001">
    <property type="protein sequence ID" value="TWW81613.1"/>
    <property type="molecule type" value="Genomic_DNA"/>
</dbReference>
<evidence type="ECO:0000313" key="4">
    <source>
        <dbReference type="Proteomes" id="UP000324091"/>
    </source>
</evidence>
<accession>A0A5C6PQ56</accession>
<feature type="transmembrane region" description="Helical" evidence="1">
    <location>
        <begin position="110"/>
        <end position="135"/>
    </location>
</feature>
<dbReference type="GO" id="GO:0005886">
    <property type="term" value="C:plasma membrane"/>
    <property type="evidence" value="ECO:0007669"/>
    <property type="project" value="InterPro"/>
</dbReference>
<comment type="caution">
    <text evidence="3">The sequence shown here is derived from an EMBL/GenBank/DDBJ whole genome shotgun (WGS) entry which is preliminary data.</text>
</comment>
<keyword evidence="4" id="KW-1185">Reference proteome</keyword>
<dbReference type="InterPro" id="IPR015384">
    <property type="entry name" value="TACI_Cys-rich-dom"/>
</dbReference>
<dbReference type="GO" id="GO:0001782">
    <property type="term" value="P:B cell homeostasis"/>
    <property type="evidence" value="ECO:0007669"/>
    <property type="project" value="TreeGrafter"/>
</dbReference>
<gene>
    <name evidence="3" type="ORF">D4764_01G0014280</name>
</gene>
<dbReference type="GO" id="GO:0030889">
    <property type="term" value="P:negative regulation of B cell proliferation"/>
    <property type="evidence" value="ECO:0007669"/>
    <property type="project" value="TreeGrafter"/>
</dbReference>
<organism evidence="3 4">
    <name type="scientific">Takifugu flavidus</name>
    <name type="common">sansaifugu</name>
    <dbReference type="NCBI Taxonomy" id="433684"/>
    <lineage>
        <taxon>Eukaryota</taxon>
        <taxon>Metazoa</taxon>
        <taxon>Chordata</taxon>
        <taxon>Craniata</taxon>
        <taxon>Vertebrata</taxon>
        <taxon>Euteleostomi</taxon>
        <taxon>Actinopterygii</taxon>
        <taxon>Neopterygii</taxon>
        <taxon>Teleostei</taxon>
        <taxon>Neoteleostei</taxon>
        <taxon>Acanthomorphata</taxon>
        <taxon>Eupercaria</taxon>
        <taxon>Tetraodontiformes</taxon>
        <taxon>Tetradontoidea</taxon>
        <taxon>Tetraodontidae</taxon>
        <taxon>Takifugu</taxon>
    </lineage>
</organism>
<reference evidence="3 4" key="1">
    <citation type="submission" date="2019-04" db="EMBL/GenBank/DDBJ databases">
        <title>Chromosome genome assembly for Takifugu flavidus.</title>
        <authorList>
            <person name="Xiao S."/>
        </authorList>
    </citation>
    <scope>NUCLEOTIDE SEQUENCE [LARGE SCALE GENOMIC DNA]</scope>
    <source>
        <strain evidence="3">HTHZ2018</strain>
        <tissue evidence="3">Muscle</tissue>
    </source>
</reference>
<sequence length="239" mass="26567">MQASLLLMASECRSGQYWDILIKRCMHCDTECKREPIMSRCKIYCQSAQCKAQPGHYYDGLLRKCLMCTEICGRHPAECWEHCRTDVITTTITSPVLESRVVTRLEEPTLLLYPLLAVSLVLLVSSLSLALVVFLKGSRNSRSKECAVPLCQEVSQPVNSDHPTSYDQSDDSSPTETCVCVHCFPDLKALSHGHDMSLRAPFSLYPVFQRAQVKNGGPLQTEVNIPTSEAVLQQASVVG</sequence>
<feature type="domain" description="TNFR-Cys" evidence="2">
    <location>
        <begin position="12"/>
        <end position="50"/>
    </location>
</feature>
<evidence type="ECO:0000313" key="3">
    <source>
        <dbReference type="EMBL" id="TWW81613.1"/>
    </source>
</evidence>
<keyword evidence="1" id="KW-0472">Membrane</keyword>
<dbReference type="GO" id="GO:0002244">
    <property type="term" value="P:hematopoietic progenitor cell differentiation"/>
    <property type="evidence" value="ECO:0007669"/>
    <property type="project" value="TreeGrafter"/>
</dbReference>
<dbReference type="InterPro" id="IPR001368">
    <property type="entry name" value="TNFR/NGFR_Cys_rich_reg"/>
</dbReference>
<keyword evidence="1" id="KW-1133">Transmembrane helix</keyword>
<protein>
    <recommendedName>
        <fullName evidence="2">TNFR-Cys domain-containing protein</fullName>
    </recommendedName>
</protein>
<proteinExistence type="predicted"/>
<dbReference type="PANTHER" id="PTHR15511">
    <property type="entry name" value="TUMOR NECROSIS FACTOR RECEPTOR SUPERFAMILY MEMBER 13B"/>
    <property type="match status" value="1"/>
</dbReference>